<dbReference type="Proteomes" id="UP000199372">
    <property type="component" value="Unassembled WGS sequence"/>
</dbReference>
<dbReference type="EMBL" id="FOCM01000002">
    <property type="protein sequence ID" value="SEM97221.1"/>
    <property type="molecule type" value="Genomic_DNA"/>
</dbReference>
<dbReference type="PANTHER" id="PTHR43514">
    <property type="entry name" value="ABC TRANSPORTER I FAMILY MEMBER 10"/>
    <property type="match status" value="1"/>
</dbReference>
<dbReference type="OrthoDB" id="9802264at2"/>
<name>A0A1H8CPP3_9RHOB</name>
<dbReference type="GO" id="GO:0005524">
    <property type="term" value="F:ATP binding"/>
    <property type="evidence" value="ECO:0007669"/>
    <property type="project" value="UniProtKB-KW"/>
</dbReference>
<dbReference type="InterPro" id="IPR027417">
    <property type="entry name" value="P-loop_NTPase"/>
</dbReference>
<dbReference type="SUPFAM" id="SSF52540">
    <property type="entry name" value="P-loop containing nucleoside triphosphate hydrolases"/>
    <property type="match status" value="1"/>
</dbReference>
<feature type="domain" description="ABC transporter" evidence="3">
    <location>
        <begin position="2"/>
        <end position="231"/>
    </location>
</feature>
<evidence type="ECO:0000256" key="2">
    <source>
        <dbReference type="ARBA" id="ARBA00022840"/>
    </source>
</evidence>
<dbReference type="GO" id="GO:0016887">
    <property type="term" value="F:ATP hydrolysis activity"/>
    <property type="evidence" value="ECO:0007669"/>
    <property type="project" value="InterPro"/>
</dbReference>
<gene>
    <name evidence="4" type="ORF">SAMN04488011_10233</name>
</gene>
<dbReference type="InterPro" id="IPR003439">
    <property type="entry name" value="ABC_transporter-like_ATP-bd"/>
</dbReference>
<evidence type="ECO:0000259" key="3">
    <source>
        <dbReference type="PROSITE" id="PS50893"/>
    </source>
</evidence>
<dbReference type="Gene3D" id="3.40.50.300">
    <property type="entry name" value="P-loop containing nucleotide triphosphate hydrolases"/>
    <property type="match status" value="1"/>
</dbReference>
<dbReference type="InterPro" id="IPR003593">
    <property type="entry name" value="AAA+_ATPase"/>
</dbReference>
<sequence length="237" mass="25999">MVSLFPLTLTEGLVRRRGRVIMGPVSLTVEGRGLTVLMGPNGAGKSTLLKALHGIERLSAGRLGHGCPSDQSHAAQAFVFQTPVVLRRSVAANLAYPLKLHGVGRAERARLIEDWSARIRLSDRLDQPAARLSGGERQKLATARALIRSPQLLFLDEPTANLDGRSTREIEDLLRAARDGGTRIVMATHDFAQARRLADDAWFMMNGRIVETGPSPQFFDTPTRSETRAFLRGDILE</sequence>
<dbReference type="AlphaFoldDB" id="A0A1H8CPP3"/>
<protein>
    <submittedName>
        <fullName evidence="4">Phosphate ABC transporter ATP-binding protein, PhoT family (TC 3.A.1.7.1)</fullName>
    </submittedName>
</protein>
<dbReference type="InterPro" id="IPR050334">
    <property type="entry name" value="Molybdenum_import_ModC"/>
</dbReference>
<dbReference type="SMART" id="SM00382">
    <property type="entry name" value="AAA"/>
    <property type="match status" value="1"/>
</dbReference>
<keyword evidence="1" id="KW-0547">Nucleotide-binding</keyword>
<dbReference type="Pfam" id="PF00005">
    <property type="entry name" value="ABC_tran"/>
    <property type="match status" value="1"/>
</dbReference>
<dbReference type="PANTHER" id="PTHR43514:SF4">
    <property type="entry name" value="ABC TRANSPORTER I FAMILY MEMBER 10"/>
    <property type="match status" value="1"/>
</dbReference>
<evidence type="ECO:0000313" key="5">
    <source>
        <dbReference type="Proteomes" id="UP000199372"/>
    </source>
</evidence>
<organism evidence="4 5">
    <name type="scientific">Palleronia pelagia</name>
    <dbReference type="NCBI Taxonomy" id="387096"/>
    <lineage>
        <taxon>Bacteria</taxon>
        <taxon>Pseudomonadati</taxon>
        <taxon>Pseudomonadota</taxon>
        <taxon>Alphaproteobacteria</taxon>
        <taxon>Rhodobacterales</taxon>
        <taxon>Roseobacteraceae</taxon>
        <taxon>Palleronia</taxon>
    </lineage>
</organism>
<keyword evidence="5" id="KW-1185">Reference proteome</keyword>
<proteinExistence type="predicted"/>
<keyword evidence="2 4" id="KW-0067">ATP-binding</keyword>
<evidence type="ECO:0000313" key="4">
    <source>
        <dbReference type="EMBL" id="SEM97221.1"/>
    </source>
</evidence>
<dbReference type="RefSeq" id="WP_091844431.1">
    <property type="nucleotide sequence ID" value="NZ_FOCM01000002.1"/>
</dbReference>
<dbReference type="PROSITE" id="PS50893">
    <property type="entry name" value="ABC_TRANSPORTER_2"/>
    <property type="match status" value="1"/>
</dbReference>
<reference evidence="5" key="1">
    <citation type="submission" date="2016-10" db="EMBL/GenBank/DDBJ databases">
        <authorList>
            <person name="Varghese N."/>
            <person name="Submissions S."/>
        </authorList>
    </citation>
    <scope>NUCLEOTIDE SEQUENCE [LARGE SCALE GENOMIC DNA]</scope>
    <source>
        <strain evidence="5">DSM 26893</strain>
    </source>
</reference>
<evidence type="ECO:0000256" key="1">
    <source>
        <dbReference type="ARBA" id="ARBA00022741"/>
    </source>
</evidence>
<accession>A0A1H8CPP3</accession>